<name>A0AAV1SGM8_9ROSI</name>
<evidence type="ECO:0000256" key="1">
    <source>
        <dbReference type="SAM" id="Phobius"/>
    </source>
</evidence>
<gene>
    <name evidence="2" type="ORF">DCAF_LOCUS22086</name>
</gene>
<proteinExistence type="predicted"/>
<evidence type="ECO:0000313" key="2">
    <source>
        <dbReference type="EMBL" id="CAK7349372.1"/>
    </source>
</evidence>
<keyword evidence="1" id="KW-1133">Transmembrane helix</keyword>
<dbReference type="PANTHER" id="PTHR39104">
    <property type="entry name" value="AMINO ACID-LIGASE"/>
    <property type="match status" value="1"/>
</dbReference>
<keyword evidence="1" id="KW-0812">Transmembrane</keyword>
<organism evidence="2 3">
    <name type="scientific">Dovyalis caffra</name>
    <dbReference type="NCBI Taxonomy" id="77055"/>
    <lineage>
        <taxon>Eukaryota</taxon>
        <taxon>Viridiplantae</taxon>
        <taxon>Streptophyta</taxon>
        <taxon>Embryophyta</taxon>
        <taxon>Tracheophyta</taxon>
        <taxon>Spermatophyta</taxon>
        <taxon>Magnoliopsida</taxon>
        <taxon>eudicotyledons</taxon>
        <taxon>Gunneridae</taxon>
        <taxon>Pentapetalae</taxon>
        <taxon>rosids</taxon>
        <taxon>fabids</taxon>
        <taxon>Malpighiales</taxon>
        <taxon>Salicaceae</taxon>
        <taxon>Flacourtieae</taxon>
        <taxon>Dovyalis</taxon>
    </lineage>
</organism>
<comment type="caution">
    <text evidence="2">The sequence shown here is derived from an EMBL/GenBank/DDBJ whole genome shotgun (WGS) entry which is preliminary data.</text>
</comment>
<protein>
    <submittedName>
        <fullName evidence="2">Uncharacterized protein</fullName>
    </submittedName>
</protein>
<sequence>MSSSSGSSNKPRTVKLQCPSVSKIVSFLAWDDQRLDLGFIARTFGLDPSTLKLNGHFISRGVDLVSSSVTWRSLLNFFSAKGLSTGKDDKEALIVDGKLSKVGTKRAHDPQSSSSRINYGAELEDVGVSGSRRQHQDIDLLMSKKMKESNSGCDESYQMPNWNDLGFKRKQVIEDHVSLLKKLKINGDNSGTCPDSRAIFRQFCVLFCFVLYILQLGFMELRKDMK</sequence>
<dbReference type="PANTHER" id="PTHR39104:SF1">
    <property type="entry name" value="AMINO ACID-LIGASE"/>
    <property type="match status" value="1"/>
</dbReference>
<dbReference type="Proteomes" id="UP001314170">
    <property type="component" value="Unassembled WGS sequence"/>
</dbReference>
<evidence type="ECO:0000313" key="3">
    <source>
        <dbReference type="Proteomes" id="UP001314170"/>
    </source>
</evidence>
<keyword evidence="1" id="KW-0472">Membrane</keyword>
<accession>A0AAV1SGM8</accession>
<reference evidence="2 3" key="1">
    <citation type="submission" date="2024-01" db="EMBL/GenBank/DDBJ databases">
        <authorList>
            <person name="Waweru B."/>
        </authorList>
    </citation>
    <scope>NUCLEOTIDE SEQUENCE [LARGE SCALE GENOMIC DNA]</scope>
</reference>
<feature type="transmembrane region" description="Helical" evidence="1">
    <location>
        <begin position="199"/>
        <end position="218"/>
    </location>
</feature>
<dbReference type="AlphaFoldDB" id="A0AAV1SGM8"/>
<dbReference type="EMBL" id="CAWUPB010001173">
    <property type="protein sequence ID" value="CAK7349372.1"/>
    <property type="molecule type" value="Genomic_DNA"/>
</dbReference>
<keyword evidence="3" id="KW-1185">Reference proteome</keyword>